<dbReference type="Gene3D" id="3.40.50.300">
    <property type="entry name" value="P-loop containing nucleotide triphosphate hydrolases"/>
    <property type="match status" value="1"/>
</dbReference>
<protein>
    <submittedName>
        <fullName evidence="1">Uncharacterized protein</fullName>
    </submittedName>
</protein>
<reference evidence="1" key="1">
    <citation type="journal article" date="2014" name="Front. Microbiol.">
        <title>High frequency of phylogenetically diverse reductive dehalogenase-homologous genes in deep subseafloor sedimentary metagenomes.</title>
        <authorList>
            <person name="Kawai M."/>
            <person name="Futagami T."/>
            <person name="Toyoda A."/>
            <person name="Takaki Y."/>
            <person name="Nishi S."/>
            <person name="Hori S."/>
            <person name="Arai W."/>
            <person name="Tsubouchi T."/>
            <person name="Morono Y."/>
            <person name="Uchiyama I."/>
            <person name="Ito T."/>
            <person name="Fujiyama A."/>
            <person name="Inagaki F."/>
            <person name="Takami H."/>
        </authorList>
    </citation>
    <scope>NUCLEOTIDE SEQUENCE</scope>
    <source>
        <strain evidence="1">Expedition CK06-06</strain>
    </source>
</reference>
<dbReference type="CDD" id="cd10147">
    <property type="entry name" value="Wzt_C-like"/>
    <property type="match status" value="1"/>
</dbReference>
<comment type="caution">
    <text evidence="1">The sequence shown here is derived from an EMBL/GenBank/DDBJ whole genome shotgun (WGS) entry which is preliminary data.</text>
</comment>
<feature type="non-terminal residue" evidence="1">
    <location>
        <position position="1"/>
    </location>
</feature>
<organism evidence="1">
    <name type="scientific">marine sediment metagenome</name>
    <dbReference type="NCBI Taxonomy" id="412755"/>
    <lineage>
        <taxon>unclassified sequences</taxon>
        <taxon>metagenomes</taxon>
        <taxon>ecological metagenomes</taxon>
    </lineage>
</organism>
<accession>X1PEE5</accession>
<name>X1PEE5_9ZZZZ</name>
<dbReference type="PANTHER" id="PTHR46743:SF2">
    <property type="entry name" value="TEICHOIC ACIDS EXPORT ATP-BINDING PROTEIN TAGH"/>
    <property type="match status" value="1"/>
</dbReference>
<dbReference type="EMBL" id="BARV01031719">
    <property type="protein sequence ID" value="GAI40851.1"/>
    <property type="molecule type" value="Genomic_DNA"/>
</dbReference>
<dbReference type="SUPFAM" id="SSF52540">
    <property type="entry name" value="P-loop containing nucleoside triphosphate hydrolases"/>
    <property type="match status" value="1"/>
</dbReference>
<evidence type="ECO:0000313" key="1">
    <source>
        <dbReference type="EMBL" id="GAI40851.1"/>
    </source>
</evidence>
<dbReference type="AlphaFoldDB" id="X1PEE5"/>
<dbReference type="InterPro" id="IPR029439">
    <property type="entry name" value="Wzt_C"/>
</dbReference>
<dbReference type="InterPro" id="IPR027417">
    <property type="entry name" value="P-loop_NTPase"/>
</dbReference>
<dbReference type="InterPro" id="IPR050683">
    <property type="entry name" value="Bact_Polysacc_Export_ATP-bd"/>
</dbReference>
<feature type="non-terminal residue" evidence="1">
    <location>
        <position position="252"/>
    </location>
</feature>
<dbReference type="PANTHER" id="PTHR46743">
    <property type="entry name" value="TEICHOIC ACIDS EXPORT ATP-BINDING PROTEIN TAGH"/>
    <property type="match status" value="1"/>
</dbReference>
<gene>
    <name evidence="1" type="ORF">S06H3_50147</name>
</gene>
<sequence>DEIVDFAGIEKFLDTPVKRYSSGMYVRLAFSVSAHLEPDILMVDEVLSVGDYQFQKKCLGRMEKVNREGRTVIFVSHNLTALRSLCNEAILLEEGRLIARGPVDKIIDKYTNELKKNIFYRNWDNEKTAPGNDSAILRTVRITDGNGNEIDEIYTNTSFYVEISFKTKSDKSFVGLTIILKDSENNIVFSSINNHEKSWYGKPMPSGNYKSTCIVPGNLLNDKFYSLSIILFGKNFSDDRTIGNVISFEVND</sequence>
<dbReference type="Gene3D" id="2.70.50.60">
    <property type="entry name" value="abc- transporter (atp binding component) like domain"/>
    <property type="match status" value="1"/>
</dbReference>
<proteinExistence type="predicted"/>